<dbReference type="InterPro" id="IPR000836">
    <property type="entry name" value="PRTase_dom"/>
</dbReference>
<dbReference type="Gene3D" id="3.40.50.2020">
    <property type="match status" value="1"/>
</dbReference>
<dbReference type="CDD" id="cd06223">
    <property type="entry name" value="PRTases_typeI"/>
    <property type="match status" value="1"/>
</dbReference>
<sequence>MDRFRDRQQAGERLAERLVALGYGREPQVLVFALPRGGVLVAHPIAQRLGAPLDVWVVRKLGVPGHEELALGAIAAGGGRVLNEEVIRGLGIPAEAIAQVEARETQELLRRERFYRGERPPPELGGKVVLLVDDGLATGATMKAAIAAARAQRPARLVVAVPVAPPEALREMEALADTVVCLKAPPDFRAVGLWYERFPQVSDEEVLYLLRVS</sequence>
<dbReference type="GO" id="GO:0016740">
    <property type="term" value="F:transferase activity"/>
    <property type="evidence" value="ECO:0007669"/>
    <property type="project" value="UniProtKB-KW"/>
</dbReference>
<keyword evidence="2" id="KW-0808">Transferase</keyword>
<protein>
    <submittedName>
        <fullName evidence="2">Putative phosphoribosyl transferase</fullName>
    </submittedName>
</protein>
<dbReference type="InterPro" id="IPR029057">
    <property type="entry name" value="PRTase-like"/>
</dbReference>
<gene>
    <name evidence="2" type="ORF">Mlute_02149</name>
</gene>
<dbReference type="Gene3D" id="3.30.1310.20">
    <property type="entry name" value="PRTase-like"/>
    <property type="match status" value="1"/>
</dbReference>
<comment type="caution">
    <text evidence="2">The sequence shown here is derived from an EMBL/GenBank/DDBJ whole genome shotgun (WGS) entry which is preliminary data.</text>
</comment>
<keyword evidence="3" id="KW-1185">Reference proteome</keyword>
<evidence type="ECO:0000313" key="3">
    <source>
        <dbReference type="Proteomes" id="UP000265800"/>
    </source>
</evidence>
<accession>A0A399EG25</accession>
<feature type="domain" description="Phosphoribosyltransferase" evidence="1">
    <location>
        <begin position="9"/>
        <end position="183"/>
    </location>
</feature>
<dbReference type="Proteomes" id="UP000265800">
    <property type="component" value="Unassembled WGS sequence"/>
</dbReference>
<organism evidence="2 3">
    <name type="scientific">Meiothermus luteus</name>
    <dbReference type="NCBI Taxonomy" id="2026184"/>
    <lineage>
        <taxon>Bacteria</taxon>
        <taxon>Thermotogati</taxon>
        <taxon>Deinococcota</taxon>
        <taxon>Deinococci</taxon>
        <taxon>Thermales</taxon>
        <taxon>Thermaceae</taxon>
        <taxon>Meiothermus</taxon>
    </lineage>
</organism>
<dbReference type="OrthoDB" id="9810066at2"/>
<reference evidence="2 3" key="1">
    <citation type="submission" date="2018-08" db="EMBL/GenBank/DDBJ databases">
        <title>Meiothermus luteus KCTC 52599 genome sequencing project.</title>
        <authorList>
            <person name="Da Costa M.S."/>
            <person name="Albuquerque L."/>
            <person name="Raposo P."/>
            <person name="Froufe H.J.C."/>
            <person name="Barroso C.S."/>
            <person name="Egas C."/>
        </authorList>
    </citation>
    <scope>NUCLEOTIDE SEQUENCE [LARGE SCALE GENOMIC DNA]</scope>
    <source>
        <strain evidence="2 3">KCTC 52599</strain>
    </source>
</reference>
<name>A0A399EG25_9DEIN</name>
<evidence type="ECO:0000313" key="2">
    <source>
        <dbReference type="EMBL" id="RIH83597.1"/>
    </source>
</evidence>
<dbReference type="SUPFAM" id="SSF53271">
    <property type="entry name" value="PRTase-like"/>
    <property type="match status" value="1"/>
</dbReference>
<dbReference type="EMBL" id="QWKZ01000077">
    <property type="protein sequence ID" value="RIH83597.1"/>
    <property type="molecule type" value="Genomic_DNA"/>
</dbReference>
<dbReference type="AlphaFoldDB" id="A0A399EG25"/>
<dbReference type="Pfam" id="PF00156">
    <property type="entry name" value="Pribosyltran"/>
    <property type="match status" value="1"/>
</dbReference>
<proteinExistence type="predicted"/>
<evidence type="ECO:0000259" key="1">
    <source>
        <dbReference type="Pfam" id="PF00156"/>
    </source>
</evidence>
<dbReference type="RefSeq" id="WP_119360698.1">
    <property type="nucleotide sequence ID" value="NZ_QWKZ01000077.1"/>
</dbReference>